<feature type="compositionally biased region" description="Low complexity" evidence="1">
    <location>
        <begin position="20"/>
        <end position="36"/>
    </location>
</feature>
<name>A0AAD5TIM5_9FUNG</name>
<evidence type="ECO:0000256" key="1">
    <source>
        <dbReference type="SAM" id="MobiDB-lite"/>
    </source>
</evidence>
<evidence type="ECO:0000313" key="3">
    <source>
        <dbReference type="Proteomes" id="UP001212152"/>
    </source>
</evidence>
<feature type="region of interest" description="Disordered" evidence="1">
    <location>
        <begin position="1"/>
        <end position="60"/>
    </location>
</feature>
<comment type="caution">
    <text evidence="2">The sequence shown here is derived from an EMBL/GenBank/DDBJ whole genome shotgun (WGS) entry which is preliminary data.</text>
</comment>
<gene>
    <name evidence="2" type="ORF">HDU87_005835</name>
</gene>
<evidence type="ECO:0000313" key="2">
    <source>
        <dbReference type="EMBL" id="KAJ3175692.1"/>
    </source>
</evidence>
<dbReference type="AlphaFoldDB" id="A0AAD5TIM5"/>
<dbReference type="EMBL" id="JADGJQ010000049">
    <property type="protein sequence ID" value="KAJ3175692.1"/>
    <property type="molecule type" value="Genomic_DNA"/>
</dbReference>
<feature type="compositionally biased region" description="Low complexity" evidence="1">
    <location>
        <begin position="49"/>
        <end position="60"/>
    </location>
</feature>
<organism evidence="2 3">
    <name type="scientific">Geranomyces variabilis</name>
    <dbReference type="NCBI Taxonomy" id="109894"/>
    <lineage>
        <taxon>Eukaryota</taxon>
        <taxon>Fungi</taxon>
        <taxon>Fungi incertae sedis</taxon>
        <taxon>Chytridiomycota</taxon>
        <taxon>Chytridiomycota incertae sedis</taxon>
        <taxon>Chytridiomycetes</taxon>
        <taxon>Spizellomycetales</taxon>
        <taxon>Powellomycetaceae</taxon>
        <taxon>Geranomyces</taxon>
    </lineage>
</organism>
<keyword evidence="3" id="KW-1185">Reference proteome</keyword>
<accession>A0AAD5TIM5</accession>
<proteinExistence type="predicted"/>
<protein>
    <submittedName>
        <fullName evidence="2">Uncharacterized protein</fullName>
    </submittedName>
</protein>
<dbReference type="Proteomes" id="UP001212152">
    <property type="component" value="Unassembled WGS sequence"/>
</dbReference>
<reference evidence="2" key="1">
    <citation type="submission" date="2020-05" db="EMBL/GenBank/DDBJ databases">
        <title>Phylogenomic resolution of chytrid fungi.</title>
        <authorList>
            <person name="Stajich J.E."/>
            <person name="Amses K."/>
            <person name="Simmons R."/>
            <person name="Seto K."/>
            <person name="Myers J."/>
            <person name="Bonds A."/>
            <person name="Quandt C.A."/>
            <person name="Barry K."/>
            <person name="Liu P."/>
            <person name="Grigoriev I."/>
            <person name="Longcore J.E."/>
            <person name="James T.Y."/>
        </authorList>
    </citation>
    <scope>NUCLEOTIDE SEQUENCE</scope>
    <source>
        <strain evidence="2">JEL0379</strain>
    </source>
</reference>
<sequence length="116" mass="11427">MLRHSLRAVPSLGKHPLRTAAGRASNASRPAAAFASTNNCNNSAPPPSSSSSSSSSFFSSASSPAAAAAPAASFATSAPAGCVDSVPASLARSIARMSALRRVALLDNGPCAADDL</sequence>